<dbReference type="Proteomes" id="UP001197741">
    <property type="component" value="Unassembled WGS sequence"/>
</dbReference>
<dbReference type="AlphaFoldDB" id="A0A173VTE0"/>
<evidence type="ECO:0000313" key="2">
    <source>
        <dbReference type="EMBL" id="MCB6962439.1"/>
    </source>
</evidence>
<organism evidence="1 5">
    <name type="scientific">Agathobacter rectalis</name>
    <dbReference type="NCBI Taxonomy" id="39491"/>
    <lineage>
        <taxon>Bacteria</taxon>
        <taxon>Bacillati</taxon>
        <taxon>Bacillota</taxon>
        <taxon>Clostridia</taxon>
        <taxon>Lachnospirales</taxon>
        <taxon>Lachnospiraceae</taxon>
        <taxon>Agathobacter</taxon>
    </lineage>
</organism>
<evidence type="ECO:0000313" key="6">
    <source>
        <dbReference type="Proteomes" id="UP000479563"/>
    </source>
</evidence>
<evidence type="ECO:0000313" key="5">
    <source>
        <dbReference type="Proteomes" id="UP000095673"/>
    </source>
</evidence>
<proteinExistence type="predicted"/>
<evidence type="ECO:0000313" key="3">
    <source>
        <dbReference type="EMBL" id="MCC2748121.1"/>
    </source>
</evidence>
<dbReference type="OrthoDB" id="9988245at2"/>
<name>A0A173VTE0_9FIRM</name>
<evidence type="ECO:0000313" key="4">
    <source>
        <dbReference type="EMBL" id="MSC61596.1"/>
    </source>
</evidence>
<dbReference type="EMBL" id="JAJCJQ010000061">
    <property type="protein sequence ID" value="MCB6962439.1"/>
    <property type="molecule type" value="Genomic_DNA"/>
</dbReference>
<dbReference type="EMBL" id="WKQP01000044">
    <property type="protein sequence ID" value="MSC61596.1"/>
    <property type="molecule type" value="Genomic_DNA"/>
</dbReference>
<dbReference type="Proteomes" id="UP001197847">
    <property type="component" value="Unassembled WGS sequence"/>
</dbReference>
<sequence>MELVLNNGFCNLSMDEMNLVNAGGWREFGYALGGTLLIAGAPIVAAAPGGGWIAAGGMLGTGITMLGSCK</sequence>
<gene>
    <name evidence="1" type="ORF">ERS852580_03553</name>
    <name evidence="4" type="ORF">GKE07_15710</name>
    <name evidence="2" type="ORF">LIZ82_16335</name>
    <name evidence="3" type="ORF">LK487_13995</name>
</gene>
<dbReference type="RefSeq" id="WP_055238868.1">
    <property type="nucleotide sequence ID" value="NZ_CYXM01000037.1"/>
</dbReference>
<dbReference type="EMBL" id="CYXM01000037">
    <property type="protein sequence ID" value="CUN30512.1"/>
    <property type="molecule type" value="Genomic_DNA"/>
</dbReference>
<reference evidence="1 5" key="1">
    <citation type="submission" date="2015-09" db="EMBL/GenBank/DDBJ databases">
        <authorList>
            <consortium name="Pathogen Informatics"/>
        </authorList>
    </citation>
    <scope>NUCLEOTIDE SEQUENCE [LARGE SCALE GENOMIC DNA]</scope>
    <source>
        <strain evidence="1 5">2789STDY5834968</strain>
    </source>
</reference>
<dbReference type="Proteomes" id="UP000095673">
    <property type="component" value="Unassembled WGS sequence"/>
</dbReference>
<dbReference type="Proteomes" id="UP000479563">
    <property type="component" value="Unassembled WGS sequence"/>
</dbReference>
<accession>A0A173VTE0</accession>
<reference evidence="3" key="3">
    <citation type="submission" date="2021-10" db="EMBL/GenBank/DDBJ databases">
        <title>Collection of gut derived symbiotic bacterial strains cultured from healthy donors.</title>
        <authorList>
            <person name="Lin H."/>
            <person name="Littmann E."/>
            <person name="Claire K."/>
            <person name="Pamer E."/>
        </authorList>
    </citation>
    <scope>NUCLEOTIDE SEQUENCE</scope>
    <source>
        <strain evidence="3">MSK.22.92</strain>
    </source>
</reference>
<dbReference type="EMBL" id="JAJFBX010000026">
    <property type="protein sequence ID" value="MCC2748121.1"/>
    <property type="molecule type" value="Genomic_DNA"/>
</dbReference>
<protein>
    <submittedName>
        <fullName evidence="1">Uncharacterized protein</fullName>
    </submittedName>
</protein>
<reference evidence="2" key="4">
    <citation type="submission" date="2021-10" db="EMBL/GenBank/DDBJ databases">
        <title>Collection of gut derived symbiotic bacterial strains cultured from healthy donors.</title>
        <authorList>
            <person name="Lin H."/>
            <person name="Littmann E."/>
            <person name="Kohout C."/>
            <person name="Pamer E.G."/>
        </authorList>
    </citation>
    <scope>NUCLEOTIDE SEQUENCE</scope>
    <source>
        <strain evidence="2">DFI.7.28A</strain>
    </source>
</reference>
<reference evidence="4 6" key="2">
    <citation type="journal article" date="2019" name="Nat. Med.">
        <title>A library of human gut bacterial isolates paired with longitudinal multiomics data enables mechanistic microbiome research.</title>
        <authorList>
            <person name="Poyet M."/>
            <person name="Groussin M."/>
            <person name="Gibbons S.M."/>
            <person name="Avila-Pacheco J."/>
            <person name="Jiang X."/>
            <person name="Kearney S.M."/>
            <person name="Perrotta A.R."/>
            <person name="Berdy B."/>
            <person name="Zhao S."/>
            <person name="Lieberman T.D."/>
            <person name="Swanson P.K."/>
            <person name="Smith M."/>
            <person name="Roesemann S."/>
            <person name="Alexander J.E."/>
            <person name="Rich S.A."/>
            <person name="Livny J."/>
            <person name="Vlamakis H."/>
            <person name="Clish C."/>
            <person name="Bullock K."/>
            <person name="Deik A."/>
            <person name="Scott J."/>
            <person name="Pierce K.A."/>
            <person name="Xavier R.J."/>
            <person name="Alm E.J."/>
        </authorList>
    </citation>
    <scope>NUCLEOTIDE SEQUENCE [LARGE SCALE GENOMIC DNA]</scope>
    <source>
        <strain evidence="4 6">BIOML-A11</strain>
    </source>
</reference>
<evidence type="ECO:0000313" key="1">
    <source>
        <dbReference type="EMBL" id="CUN30512.1"/>
    </source>
</evidence>